<accession>A0A4C1V522</accession>
<dbReference type="EMBL" id="BGZK01000274">
    <property type="protein sequence ID" value="GBP33466.1"/>
    <property type="molecule type" value="Genomic_DNA"/>
</dbReference>
<name>A0A4C1V522_EUMVA</name>
<dbReference type="OrthoDB" id="412981at2759"/>
<protein>
    <submittedName>
        <fullName evidence="1">Uncharacterized protein</fullName>
    </submittedName>
</protein>
<reference evidence="1 2" key="1">
    <citation type="journal article" date="2019" name="Commun. Biol.">
        <title>The bagworm genome reveals a unique fibroin gene that provides high tensile strength.</title>
        <authorList>
            <person name="Kono N."/>
            <person name="Nakamura H."/>
            <person name="Ohtoshi R."/>
            <person name="Tomita M."/>
            <person name="Numata K."/>
            <person name="Arakawa K."/>
        </authorList>
    </citation>
    <scope>NUCLEOTIDE SEQUENCE [LARGE SCALE GENOMIC DNA]</scope>
</reference>
<comment type="caution">
    <text evidence="1">The sequence shown here is derived from an EMBL/GenBank/DDBJ whole genome shotgun (WGS) entry which is preliminary data.</text>
</comment>
<organism evidence="1 2">
    <name type="scientific">Eumeta variegata</name>
    <name type="common">Bagworm moth</name>
    <name type="synonym">Eumeta japonica</name>
    <dbReference type="NCBI Taxonomy" id="151549"/>
    <lineage>
        <taxon>Eukaryota</taxon>
        <taxon>Metazoa</taxon>
        <taxon>Ecdysozoa</taxon>
        <taxon>Arthropoda</taxon>
        <taxon>Hexapoda</taxon>
        <taxon>Insecta</taxon>
        <taxon>Pterygota</taxon>
        <taxon>Neoptera</taxon>
        <taxon>Endopterygota</taxon>
        <taxon>Lepidoptera</taxon>
        <taxon>Glossata</taxon>
        <taxon>Ditrysia</taxon>
        <taxon>Tineoidea</taxon>
        <taxon>Psychidae</taxon>
        <taxon>Oiketicinae</taxon>
        <taxon>Eumeta</taxon>
    </lineage>
</organism>
<dbReference type="AlphaFoldDB" id="A0A4C1V522"/>
<keyword evidence="2" id="KW-1185">Reference proteome</keyword>
<evidence type="ECO:0000313" key="1">
    <source>
        <dbReference type="EMBL" id="GBP33466.1"/>
    </source>
</evidence>
<gene>
    <name evidence="1" type="ORF">EVAR_23869_1</name>
</gene>
<proteinExistence type="predicted"/>
<evidence type="ECO:0000313" key="2">
    <source>
        <dbReference type="Proteomes" id="UP000299102"/>
    </source>
</evidence>
<sequence length="138" mass="15996">MAALLTGRQRNIPTQLRLSSQDVKLKSCSGTWAYTSPRLRKIPRPVLTSRLPTRTKLAIYNCYIHSCLTYAAPARYTLYSDQQRQRLQTQKNLMLRMIAGADRLGACSIMQMRTRYHRSTTWRLSTRDRLVDTNSLET</sequence>
<dbReference type="Proteomes" id="UP000299102">
    <property type="component" value="Unassembled WGS sequence"/>
</dbReference>